<dbReference type="PANTHER" id="PTHR42734">
    <property type="entry name" value="METAL TRANSPORT SYSTEM ATP-BINDING PROTEIN TM_0124-RELATED"/>
    <property type="match status" value="1"/>
</dbReference>
<proteinExistence type="predicted"/>
<keyword evidence="1" id="KW-0813">Transport</keyword>
<dbReference type="PROSITE" id="PS00211">
    <property type="entry name" value="ABC_TRANSPORTER_1"/>
    <property type="match status" value="1"/>
</dbReference>
<evidence type="ECO:0000256" key="3">
    <source>
        <dbReference type="ARBA" id="ARBA00022840"/>
    </source>
</evidence>
<dbReference type="Proteomes" id="UP001221519">
    <property type="component" value="Chromosome"/>
</dbReference>
<evidence type="ECO:0000256" key="2">
    <source>
        <dbReference type="ARBA" id="ARBA00022741"/>
    </source>
</evidence>
<reference evidence="5 8" key="1">
    <citation type="submission" date="2023-02" db="EMBL/GenBank/DDBJ databases">
        <title>Pathogen: clinical or host-associated sample.</title>
        <authorList>
            <person name="Hergert J."/>
            <person name="Casey R."/>
            <person name="Wagner J."/>
            <person name="Young E.L."/>
            <person name="Oakeson K.F."/>
        </authorList>
    </citation>
    <scope>NUCLEOTIDE SEQUENCE</scope>
    <source>
        <strain evidence="6 8">2022CK-00829</strain>
        <strain evidence="5">2022CK-00830</strain>
    </source>
</reference>
<evidence type="ECO:0000313" key="5">
    <source>
        <dbReference type="EMBL" id="WDH81104.1"/>
    </source>
</evidence>
<dbReference type="EMBL" id="CP118108">
    <property type="protein sequence ID" value="WDI00819.1"/>
    <property type="molecule type" value="Genomic_DNA"/>
</dbReference>
<dbReference type="RefSeq" id="WP_205052815.1">
    <property type="nucleotide sequence ID" value="NZ_CP118101.1"/>
</dbReference>
<dbReference type="InterPro" id="IPR003593">
    <property type="entry name" value="AAA+_ATPase"/>
</dbReference>
<dbReference type="Proteomes" id="UP001220962">
    <property type="component" value="Chromosome"/>
</dbReference>
<dbReference type="Pfam" id="PF00005">
    <property type="entry name" value="ABC_tran"/>
    <property type="match status" value="1"/>
</dbReference>
<evidence type="ECO:0000313" key="6">
    <source>
        <dbReference type="EMBL" id="WDI00819.1"/>
    </source>
</evidence>
<evidence type="ECO:0000259" key="4">
    <source>
        <dbReference type="PROSITE" id="PS50893"/>
    </source>
</evidence>
<dbReference type="InterPro" id="IPR003439">
    <property type="entry name" value="ABC_transporter-like_ATP-bd"/>
</dbReference>
<dbReference type="PROSITE" id="PS50893">
    <property type="entry name" value="ABC_TRANSPORTER_2"/>
    <property type="match status" value="1"/>
</dbReference>
<dbReference type="InterPro" id="IPR017871">
    <property type="entry name" value="ABC_transporter-like_CS"/>
</dbReference>
<dbReference type="GO" id="GO:0016887">
    <property type="term" value="F:ATP hydrolysis activity"/>
    <property type="evidence" value="ECO:0007669"/>
    <property type="project" value="InterPro"/>
</dbReference>
<keyword evidence="8" id="KW-1185">Reference proteome</keyword>
<evidence type="ECO:0000313" key="8">
    <source>
        <dbReference type="Proteomes" id="UP001221519"/>
    </source>
</evidence>
<evidence type="ECO:0000313" key="7">
    <source>
        <dbReference type="Proteomes" id="UP001220962"/>
    </source>
</evidence>
<protein>
    <submittedName>
        <fullName evidence="5">ATP-binding cassette domain-containing protein</fullName>
    </submittedName>
</protein>
<gene>
    <name evidence="5" type="ORF">PUW23_16380</name>
    <name evidence="6" type="ORF">PUW25_16205</name>
</gene>
<dbReference type="InterPro" id="IPR027417">
    <property type="entry name" value="P-loop_NTPase"/>
</dbReference>
<dbReference type="SMART" id="SM00382">
    <property type="entry name" value="AAA"/>
    <property type="match status" value="1"/>
</dbReference>
<dbReference type="Gene3D" id="3.40.50.300">
    <property type="entry name" value="P-loop containing nucleotide triphosphate hydrolases"/>
    <property type="match status" value="1"/>
</dbReference>
<dbReference type="GO" id="GO:0005524">
    <property type="term" value="F:ATP binding"/>
    <property type="evidence" value="ECO:0007669"/>
    <property type="project" value="UniProtKB-KW"/>
</dbReference>
<dbReference type="SUPFAM" id="SSF52540">
    <property type="entry name" value="P-loop containing nucleoside triphosphate hydrolases"/>
    <property type="match status" value="1"/>
</dbReference>
<keyword evidence="2" id="KW-0547">Nucleotide-binding</keyword>
<name>A0AAX3MXK7_9BACL</name>
<dbReference type="AlphaFoldDB" id="A0AAX3MXK7"/>
<keyword evidence="3 5" id="KW-0067">ATP-binding</keyword>
<sequence>MIEMEHVSLRRGDKQILNDVNLEMKAGENWVILGRNGSGKTTILEMTMGYMFPSEGKVKVLDYLYGECDVREVRKEIGYISQTLIEKLALKDPVWEVVATGAFAFLRFYQHIPDEVQEQARARLAEIGFAHLAEQPFGTLSQGERKKVLLARSLMAQPKLLIMDEPCSGLDLFEREKMLSAVDEIGNKDISIVYVTHHIEEIMPLFTHIALIKDGMVAAAGPKKEVLTKETIMHTYGIAVELDWFEDRPWIRVCSGG</sequence>
<accession>A0AAX3MXK7</accession>
<organism evidence="5 7">
    <name type="scientific">Paenibacillus urinalis</name>
    <dbReference type="NCBI Taxonomy" id="521520"/>
    <lineage>
        <taxon>Bacteria</taxon>
        <taxon>Bacillati</taxon>
        <taxon>Bacillota</taxon>
        <taxon>Bacilli</taxon>
        <taxon>Bacillales</taxon>
        <taxon>Paenibacillaceae</taxon>
        <taxon>Paenibacillus</taxon>
    </lineage>
</organism>
<evidence type="ECO:0000256" key="1">
    <source>
        <dbReference type="ARBA" id="ARBA00022448"/>
    </source>
</evidence>
<feature type="domain" description="ABC transporter" evidence="4">
    <location>
        <begin position="2"/>
        <end position="239"/>
    </location>
</feature>
<dbReference type="InterPro" id="IPR050153">
    <property type="entry name" value="Metal_Ion_Import_ABC"/>
</dbReference>
<dbReference type="EMBL" id="CP118101">
    <property type="protein sequence ID" value="WDH81104.1"/>
    <property type="molecule type" value="Genomic_DNA"/>
</dbReference>